<evidence type="ECO:0000313" key="3">
    <source>
        <dbReference type="Proteomes" id="UP000515908"/>
    </source>
</evidence>
<evidence type="ECO:0000256" key="1">
    <source>
        <dbReference type="SAM" id="MobiDB-lite"/>
    </source>
</evidence>
<accession>A0A7G2CRC0</accession>
<name>A0A7G2CRC0_9TRYP</name>
<proteinExistence type="predicted"/>
<dbReference type="AlphaFoldDB" id="A0A7G2CRC0"/>
<keyword evidence="3" id="KW-1185">Reference proteome</keyword>
<gene>
    <name evidence="2" type="ORF">ADEAN_000922900</name>
</gene>
<organism evidence="2 3">
    <name type="scientific">Angomonas deanei</name>
    <dbReference type="NCBI Taxonomy" id="59799"/>
    <lineage>
        <taxon>Eukaryota</taxon>
        <taxon>Discoba</taxon>
        <taxon>Euglenozoa</taxon>
        <taxon>Kinetoplastea</taxon>
        <taxon>Metakinetoplastina</taxon>
        <taxon>Trypanosomatida</taxon>
        <taxon>Trypanosomatidae</taxon>
        <taxon>Strigomonadinae</taxon>
        <taxon>Angomonas</taxon>
    </lineage>
</organism>
<feature type="region of interest" description="Disordered" evidence="1">
    <location>
        <begin position="339"/>
        <end position="364"/>
    </location>
</feature>
<protein>
    <submittedName>
        <fullName evidence="2">Uncharacterized protein</fullName>
    </submittedName>
</protein>
<reference evidence="2 3" key="1">
    <citation type="submission" date="2020-08" db="EMBL/GenBank/DDBJ databases">
        <authorList>
            <person name="Newling K."/>
            <person name="Davey J."/>
            <person name="Forrester S."/>
        </authorList>
    </citation>
    <scope>NUCLEOTIDE SEQUENCE [LARGE SCALE GENOMIC DNA]</scope>
    <source>
        <strain evidence="3">Crithidia deanei Carvalho (ATCC PRA-265)</strain>
    </source>
</reference>
<dbReference type="Proteomes" id="UP000515908">
    <property type="component" value="Chromosome 22"/>
</dbReference>
<sequence length="430" mass="48777">MEKTPSKRRKLETTANLSENGETLFHYQLFNIQKKINNDEHIKVSSLIFEDRKVIVPASLPQLVLLKTILLTETQPQTINNNNNEIDGTVVERIALGMLSDASLQQLQGTYGDHSNFSILANHGSQRCDLKTLWNVFDDQTNSTVQNDNFGAFFPVFAVAKQIVEDFVSLWMQQNTNNKNNPHRLFPRICFLLPGGNAHQARNDLFFRRLQHYFSPLTLLRPAAEAEAVVRRWGQGGGLLLLSIQEAVTFLGGAHLLADSVITLGRGASAWCAANSYTSPPEKKQYMFAVFSEMEVLPPSSSLRTHRFHTFCPTTLSAGDAERYESFYSLFLQYEQQEGRAPPASHKRSPYKEGTTTTTTVTRVPPSAPFGESFKLLRQNFKFYQYLDHHHHGVQWKRCMDFLRSLILHRIGGNNNNNNSQKVCLDEIVN</sequence>
<evidence type="ECO:0000313" key="2">
    <source>
        <dbReference type="EMBL" id="CAD2221697.1"/>
    </source>
</evidence>
<dbReference type="VEuPathDB" id="TriTrypDB:ADEAN_000922900"/>
<dbReference type="EMBL" id="LR877166">
    <property type="protein sequence ID" value="CAD2221697.1"/>
    <property type="molecule type" value="Genomic_DNA"/>
</dbReference>